<protein>
    <recommendedName>
        <fullName evidence="6">Exportin-1 C-terminal domain-containing protein</fullName>
    </recommendedName>
</protein>
<keyword evidence="5" id="KW-0539">Nucleus</keyword>
<dbReference type="InterPro" id="IPR014877">
    <property type="entry name" value="XPO1_C_dom"/>
</dbReference>
<comment type="subcellular location">
    <subcellularLocation>
        <location evidence="1">Nucleus</location>
    </subcellularLocation>
</comment>
<evidence type="ECO:0000256" key="4">
    <source>
        <dbReference type="ARBA" id="ARBA00022927"/>
    </source>
</evidence>
<evidence type="ECO:0000313" key="7">
    <source>
        <dbReference type="Ensembl" id="ENSNMLP00000027994.1"/>
    </source>
</evidence>
<dbReference type="PANTHER" id="PTHR11223">
    <property type="entry name" value="EXPORTIN 1/5"/>
    <property type="match status" value="1"/>
</dbReference>
<keyword evidence="4" id="KW-0653">Protein transport</keyword>
<comment type="similarity">
    <text evidence="2">Belongs to the exportin family.</text>
</comment>
<keyword evidence="3" id="KW-0813">Transport</keyword>
<dbReference type="InterPro" id="IPR045065">
    <property type="entry name" value="XPO1/5"/>
</dbReference>
<dbReference type="GO" id="GO:0000056">
    <property type="term" value="P:ribosomal small subunit export from nucleus"/>
    <property type="evidence" value="ECO:0007669"/>
    <property type="project" value="TreeGrafter"/>
</dbReference>
<dbReference type="Pfam" id="PF08767">
    <property type="entry name" value="CRM1_C"/>
    <property type="match status" value="1"/>
</dbReference>
<evidence type="ECO:0000313" key="8">
    <source>
        <dbReference type="Proteomes" id="UP000694523"/>
    </source>
</evidence>
<proteinExistence type="inferred from homology"/>
<evidence type="ECO:0000259" key="6">
    <source>
        <dbReference type="SMART" id="SM01102"/>
    </source>
</evidence>
<dbReference type="GO" id="GO:0006611">
    <property type="term" value="P:protein export from nucleus"/>
    <property type="evidence" value="ECO:0007669"/>
    <property type="project" value="InterPro"/>
</dbReference>
<evidence type="ECO:0000256" key="5">
    <source>
        <dbReference type="ARBA" id="ARBA00023242"/>
    </source>
</evidence>
<dbReference type="Ensembl" id="ENSNMLT00000031272.1">
    <property type="protein sequence ID" value="ENSNMLP00000027994.1"/>
    <property type="gene ID" value="ENSNMLG00000017833.1"/>
</dbReference>
<keyword evidence="8" id="KW-1185">Reference proteome</keyword>
<dbReference type="Proteomes" id="UP000694523">
    <property type="component" value="Unplaced"/>
</dbReference>
<evidence type="ECO:0000256" key="2">
    <source>
        <dbReference type="ARBA" id="ARBA00009466"/>
    </source>
</evidence>
<evidence type="ECO:0000256" key="3">
    <source>
        <dbReference type="ARBA" id="ARBA00022448"/>
    </source>
</evidence>
<dbReference type="Gene3D" id="6.10.250.450">
    <property type="match status" value="1"/>
</dbReference>
<reference evidence="7" key="2">
    <citation type="submission" date="2025-09" db="UniProtKB">
        <authorList>
            <consortium name="Ensembl"/>
        </authorList>
    </citation>
    <scope>IDENTIFICATION</scope>
</reference>
<accession>A0A8C6U3B6</accession>
<organism evidence="7 8">
    <name type="scientific">Neogobius melanostomus</name>
    <name type="common">round goby</name>
    <dbReference type="NCBI Taxonomy" id="47308"/>
    <lineage>
        <taxon>Eukaryota</taxon>
        <taxon>Metazoa</taxon>
        <taxon>Chordata</taxon>
        <taxon>Craniata</taxon>
        <taxon>Vertebrata</taxon>
        <taxon>Euteleostomi</taxon>
        <taxon>Actinopterygii</taxon>
        <taxon>Neopterygii</taxon>
        <taxon>Teleostei</taxon>
        <taxon>Neoteleostei</taxon>
        <taxon>Acanthomorphata</taxon>
        <taxon>Gobiaria</taxon>
        <taxon>Gobiiformes</taxon>
        <taxon>Gobioidei</taxon>
        <taxon>Gobiidae</taxon>
        <taxon>Benthophilinae</taxon>
        <taxon>Neogobiini</taxon>
        <taxon>Neogobius</taxon>
    </lineage>
</organism>
<dbReference type="InterPro" id="IPR011989">
    <property type="entry name" value="ARM-like"/>
</dbReference>
<dbReference type="GO" id="GO:0005049">
    <property type="term" value="F:nuclear export signal receptor activity"/>
    <property type="evidence" value="ECO:0007669"/>
    <property type="project" value="InterPro"/>
</dbReference>
<reference evidence="7" key="1">
    <citation type="submission" date="2025-08" db="UniProtKB">
        <authorList>
            <consortium name="Ensembl"/>
        </authorList>
    </citation>
    <scope>IDENTIFICATION</scope>
</reference>
<dbReference type="PANTHER" id="PTHR11223:SF2">
    <property type="entry name" value="EXPORTIN-1"/>
    <property type="match status" value="1"/>
</dbReference>
<dbReference type="AlphaFoldDB" id="A0A8C6U3B6"/>
<evidence type="ECO:0000256" key="1">
    <source>
        <dbReference type="ARBA" id="ARBA00004123"/>
    </source>
</evidence>
<sequence>QAVNSHCFPAFLAIPPAQFKLVLDSIIWAFKHTMRNVADTGLQILYTLLQNVAQEDSAAQSFYQTYFCDVLQHIFSVVTDTSHTAGLTMHASILINTSLNPGSPTTNQAFIQEYVANLLKTAFPHLQDAQVKVFVTGLFSLNQDIPAFKEHLRDFLVQIKEFAGEDTTDLFLEEREASLRQAQEEKHKIQMSVPGILNPHEIRRKCEVLFLGSDRLHEVLSRVYI</sequence>
<dbReference type="InterPro" id="IPR016024">
    <property type="entry name" value="ARM-type_fold"/>
</dbReference>
<feature type="domain" description="Exportin-1 C-terminal" evidence="6">
    <location>
        <begin position="1"/>
        <end position="164"/>
    </location>
</feature>
<dbReference type="GO" id="GO:0000055">
    <property type="term" value="P:ribosomal large subunit export from nucleus"/>
    <property type="evidence" value="ECO:0007669"/>
    <property type="project" value="TreeGrafter"/>
</dbReference>
<dbReference type="GO" id="GO:0005737">
    <property type="term" value="C:cytoplasm"/>
    <property type="evidence" value="ECO:0007669"/>
    <property type="project" value="TreeGrafter"/>
</dbReference>
<dbReference type="GO" id="GO:0005634">
    <property type="term" value="C:nucleus"/>
    <property type="evidence" value="ECO:0007669"/>
    <property type="project" value="UniProtKB-SubCell"/>
</dbReference>
<dbReference type="SMART" id="SM01102">
    <property type="entry name" value="CRM1_C"/>
    <property type="match status" value="1"/>
</dbReference>
<dbReference type="SUPFAM" id="SSF48371">
    <property type="entry name" value="ARM repeat"/>
    <property type="match status" value="1"/>
</dbReference>
<name>A0A8C6U3B6_9GOBI</name>
<dbReference type="Gene3D" id="1.25.10.10">
    <property type="entry name" value="Leucine-rich Repeat Variant"/>
    <property type="match status" value="1"/>
</dbReference>